<feature type="domain" description="Ribosomal protein/NADH dehydrogenase" evidence="6">
    <location>
        <begin position="42"/>
        <end position="154"/>
    </location>
</feature>
<dbReference type="GO" id="GO:0005739">
    <property type="term" value="C:mitochondrion"/>
    <property type="evidence" value="ECO:0007669"/>
    <property type="project" value="UniProtKB-SubCell"/>
</dbReference>
<dbReference type="InterPro" id="IPR007741">
    <property type="entry name" value="Ribosomal_mL43/mS25/NADH_DH"/>
</dbReference>
<proteinExistence type="predicted"/>
<organism evidence="7 8">
    <name type="scientific">Coniochaeta hoffmannii</name>
    <dbReference type="NCBI Taxonomy" id="91930"/>
    <lineage>
        <taxon>Eukaryota</taxon>
        <taxon>Fungi</taxon>
        <taxon>Dikarya</taxon>
        <taxon>Ascomycota</taxon>
        <taxon>Pezizomycotina</taxon>
        <taxon>Sordariomycetes</taxon>
        <taxon>Sordariomycetidae</taxon>
        <taxon>Coniochaetales</taxon>
        <taxon>Coniochaetaceae</taxon>
        <taxon>Coniochaeta</taxon>
    </lineage>
</organism>
<evidence type="ECO:0000256" key="3">
    <source>
        <dbReference type="ARBA" id="ARBA00023128"/>
    </source>
</evidence>
<keyword evidence="2" id="KW-0689">Ribosomal protein</keyword>
<name>A0AA38RAR5_9PEZI</name>
<dbReference type="InterPro" id="IPR040049">
    <property type="entry name" value="Ribosomal_mS25/mL61"/>
</dbReference>
<dbReference type="SUPFAM" id="SSF52833">
    <property type="entry name" value="Thioredoxin-like"/>
    <property type="match status" value="1"/>
</dbReference>
<dbReference type="InterPro" id="IPR036249">
    <property type="entry name" value="Thioredoxin-like_sf"/>
</dbReference>
<dbReference type="GO" id="GO:1990904">
    <property type="term" value="C:ribonucleoprotein complex"/>
    <property type="evidence" value="ECO:0007669"/>
    <property type="project" value="UniProtKB-KW"/>
</dbReference>
<feature type="region of interest" description="Disordered" evidence="5">
    <location>
        <begin position="95"/>
        <end position="123"/>
    </location>
</feature>
<dbReference type="EMBL" id="JANBVN010000111">
    <property type="protein sequence ID" value="KAJ9143527.1"/>
    <property type="molecule type" value="Genomic_DNA"/>
</dbReference>
<reference evidence="7" key="1">
    <citation type="submission" date="2022-07" db="EMBL/GenBank/DDBJ databases">
        <title>Fungi with potential for degradation of polypropylene.</title>
        <authorList>
            <person name="Gostincar C."/>
        </authorList>
    </citation>
    <scope>NUCLEOTIDE SEQUENCE</scope>
    <source>
        <strain evidence="7">EXF-13287</strain>
    </source>
</reference>
<gene>
    <name evidence="7" type="ORF">NKR19_g6853</name>
</gene>
<evidence type="ECO:0000256" key="4">
    <source>
        <dbReference type="ARBA" id="ARBA00023274"/>
    </source>
</evidence>
<keyword evidence="8" id="KW-1185">Reference proteome</keyword>
<dbReference type="GO" id="GO:0005840">
    <property type="term" value="C:ribosome"/>
    <property type="evidence" value="ECO:0007669"/>
    <property type="project" value="UniProtKB-KW"/>
</dbReference>
<dbReference type="Pfam" id="PF05047">
    <property type="entry name" value="L51_S25_CI-B8"/>
    <property type="match status" value="1"/>
</dbReference>
<dbReference type="AlphaFoldDB" id="A0AA38RAR5"/>
<evidence type="ECO:0000259" key="6">
    <source>
        <dbReference type="SMART" id="SM00916"/>
    </source>
</evidence>
<comment type="subcellular location">
    <subcellularLocation>
        <location evidence="1">Mitochondrion</location>
    </subcellularLocation>
</comment>
<evidence type="ECO:0000256" key="2">
    <source>
        <dbReference type="ARBA" id="ARBA00022980"/>
    </source>
</evidence>
<evidence type="ECO:0000313" key="7">
    <source>
        <dbReference type="EMBL" id="KAJ9143527.1"/>
    </source>
</evidence>
<dbReference type="Proteomes" id="UP001174691">
    <property type="component" value="Unassembled WGS sequence"/>
</dbReference>
<dbReference type="PANTHER" id="PTHR13274:SF2">
    <property type="entry name" value="SMALL RIBOSOMAL SUBUNIT PROTEIN MS25"/>
    <property type="match status" value="1"/>
</dbReference>
<comment type="caution">
    <text evidence="7">The sequence shown here is derived from an EMBL/GenBank/DDBJ whole genome shotgun (WGS) entry which is preliminary data.</text>
</comment>
<evidence type="ECO:0000313" key="8">
    <source>
        <dbReference type="Proteomes" id="UP001174691"/>
    </source>
</evidence>
<evidence type="ECO:0000256" key="1">
    <source>
        <dbReference type="ARBA" id="ARBA00004173"/>
    </source>
</evidence>
<dbReference type="SMART" id="SM00916">
    <property type="entry name" value="L51_S25_CI-B8"/>
    <property type="match status" value="1"/>
</dbReference>
<dbReference type="GO" id="GO:0003735">
    <property type="term" value="F:structural constituent of ribosome"/>
    <property type="evidence" value="ECO:0007669"/>
    <property type="project" value="InterPro"/>
</dbReference>
<sequence length="212" mass="23882">MPGVIRRLHKLKALLNVRHGPGAAILPPQVTRIHMEYAGPSNELGHMGPKKFLRENLPRLKYWNPATPMIVNRHNDNTIAPTLTIYLRDEDSHARYDDSTAGPDKAPTSTLSSAWDGSAKAPLPADNERTVTIEMRNQHSSVILKEFMEKTRAVPVFPTPREQAELDDIEALRRKGEVDRETVRKMREAQKREQALMNQAKSEAAAFKASTM</sequence>
<dbReference type="PANTHER" id="PTHR13274">
    <property type="entry name" value="MITOCHONDRIAL RIBOSOMAL PROTEIN S25"/>
    <property type="match status" value="1"/>
</dbReference>
<keyword evidence="3" id="KW-0496">Mitochondrion</keyword>
<keyword evidence="4" id="KW-0687">Ribonucleoprotein</keyword>
<evidence type="ECO:0000256" key="5">
    <source>
        <dbReference type="SAM" id="MobiDB-lite"/>
    </source>
</evidence>
<accession>A0AA38RAR5</accession>
<protein>
    <recommendedName>
        <fullName evidence="6">Ribosomal protein/NADH dehydrogenase domain-containing protein</fullName>
    </recommendedName>
</protein>